<keyword evidence="3" id="KW-0547">Nucleotide-binding</keyword>
<dbReference type="PROSITE" id="PS50893">
    <property type="entry name" value="ABC_TRANSPORTER_2"/>
    <property type="match status" value="1"/>
</dbReference>
<keyword evidence="2" id="KW-0813">Transport</keyword>
<dbReference type="GO" id="GO:0005524">
    <property type="term" value="F:ATP binding"/>
    <property type="evidence" value="ECO:0007669"/>
    <property type="project" value="UniProtKB-KW"/>
</dbReference>
<evidence type="ECO:0000313" key="6">
    <source>
        <dbReference type="EMBL" id="MQS45451.1"/>
    </source>
</evidence>
<reference evidence="6 7" key="1">
    <citation type="journal article" date="2019" name="Syst. Appl. Microbiol.">
        <title>Polyphasic characterization of two novel Lactobacillus spp. isolated from blown salami packages: Description of Lactobacillus halodurans sp. nov. and Lactobacillus salsicarnum sp. nov.</title>
        <authorList>
            <person name="Schuster J.A."/>
            <person name="Klingl A."/>
            <person name="Vogel R.F."/>
            <person name="Ehrmann M.A."/>
        </authorList>
    </citation>
    <scope>NUCLEOTIDE SEQUENCE [LARGE SCALE GENOMIC DNA]</scope>
    <source>
        <strain evidence="6 7">TMW 1.2098</strain>
    </source>
</reference>
<evidence type="ECO:0000256" key="2">
    <source>
        <dbReference type="ARBA" id="ARBA00022448"/>
    </source>
</evidence>
<dbReference type="EMBL" id="VDFN01000006">
    <property type="protein sequence ID" value="MQS45451.1"/>
    <property type="molecule type" value="Genomic_DNA"/>
</dbReference>
<name>A0ABW9P8G1_9LACO</name>
<accession>A0ABW9P8G1</accession>
<evidence type="ECO:0000313" key="7">
    <source>
        <dbReference type="Proteomes" id="UP000436655"/>
    </source>
</evidence>
<dbReference type="PROSITE" id="PS00211">
    <property type="entry name" value="ABC_TRANSPORTER_1"/>
    <property type="match status" value="1"/>
</dbReference>
<gene>
    <name evidence="6" type="ORF">FHL03_08135</name>
</gene>
<comment type="similarity">
    <text evidence="1">Belongs to the ABC transporter superfamily.</text>
</comment>
<evidence type="ECO:0000256" key="3">
    <source>
        <dbReference type="ARBA" id="ARBA00022741"/>
    </source>
</evidence>
<dbReference type="SMART" id="SM00382">
    <property type="entry name" value="AAA"/>
    <property type="match status" value="1"/>
</dbReference>
<organism evidence="6 7">
    <name type="scientific">Companilactobacillus mishanensis</name>
    <dbReference type="NCBI Taxonomy" id="2486008"/>
    <lineage>
        <taxon>Bacteria</taxon>
        <taxon>Bacillati</taxon>
        <taxon>Bacillota</taxon>
        <taxon>Bacilli</taxon>
        <taxon>Lactobacillales</taxon>
        <taxon>Lactobacillaceae</taxon>
        <taxon>Companilactobacillus</taxon>
    </lineage>
</organism>
<dbReference type="InterPro" id="IPR017871">
    <property type="entry name" value="ABC_transporter-like_CS"/>
</dbReference>
<dbReference type="Gene3D" id="3.40.50.300">
    <property type="entry name" value="P-loop containing nucleotide triphosphate hydrolases"/>
    <property type="match status" value="1"/>
</dbReference>
<evidence type="ECO:0000259" key="5">
    <source>
        <dbReference type="PROSITE" id="PS50893"/>
    </source>
</evidence>
<evidence type="ECO:0000256" key="1">
    <source>
        <dbReference type="ARBA" id="ARBA00005417"/>
    </source>
</evidence>
<dbReference type="InterPro" id="IPR027417">
    <property type="entry name" value="P-loop_NTPase"/>
</dbReference>
<dbReference type="SUPFAM" id="SSF52540">
    <property type="entry name" value="P-loop containing nucleoside triphosphate hydrolases"/>
    <property type="match status" value="1"/>
</dbReference>
<feature type="domain" description="ABC transporter" evidence="5">
    <location>
        <begin position="5"/>
        <end position="230"/>
    </location>
</feature>
<keyword evidence="4 6" id="KW-0067">ATP-binding</keyword>
<dbReference type="PANTHER" id="PTHR43335:SF4">
    <property type="entry name" value="ABC TRANSPORTER, ATP-BINDING PROTEIN"/>
    <property type="match status" value="1"/>
</dbReference>
<protein>
    <submittedName>
        <fullName evidence="6">ATP-binding cassette domain-containing protein</fullName>
    </submittedName>
</protein>
<dbReference type="Proteomes" id="UP000436655">
    <property type="component" value="Unassembled WGS sequence"/>
</dbReference>
<sequence>MDNILEISGLNKHFGKKIALDNVGFNIKKGHIVGLVGPNGAGKSTIMKAVLGLIGTDSGQIKVEDELISINNHPALEKVGALIEYPGIYPYMTGREHLKLYATGANAESNIDQIVEELEMTKYIQMKAKSYSLGMKQKLGIALALVNKPEFVILDEPMNGLDPQANKLLRELIVKQAKAGTTFLISSHILSELGKIADDIVVIEQGKIIADAPIDEITHADKKLIILETSDDNKARQILKENNYAVADENKVIIQQNKEVTLAKILRLLVESGIDINDVKHQNAVLEDSLLQILKDDEK</sequence>
<keyword evidence="7" id="KW-1185">Reference proteome</keyword>
<proteinExistence type="inferred from homology"/>
<evidence type="ECO:0000256" key="4">
    <source>
        <dbReference type="ARBA" id="ARBA00022840"/>
    </source>
</evidence>
<dbReference type="InterPro" id="IPR003439">
    <property type="entry name" value="ABC_transporter-like_ATP-bd"/>
</dbReference>
<dbReference type="PANTHER" id="PTHR43335">
    <property type="entry name" value="ABC TRANSPORTER, ATP-BINDING PROTEIN"/>
    <property type="match status" value="1"/>
</dbReference>
<dbReference type="InterPro" id="IPR003593">
    <property type="entry name" value="AAA+_ATPase"/>
</dbReference>
<dbReference type="Pfam" id="PF00005">
    <property type="entry name" value="ABC_tran"/>
    <property type="match status" value="1"/>
</dbReference>
<comment type="caution">
    <text evidence="6">The sequence shown here is derived from an EMBL/GenBank/DDBJ whole genome shotgun (WGS) entry which is preliminary data.</text>
</comment>